<sequence>MDEETIWSSGLHCVTVLIGAFNLKTGQPIVGVINQPFWKFDSSSKKWHGRKFWGVSTSNQSVSSLTRYPLSRDPKAKKLIISSPSEDTSIKEKLKEDFDFVCSSGAGYKLLCVALGLADIYILSKSTTHFWDTCGPHAILKSLGGGIINYKNILDINTQQREANGKKEGETDFHEANNTGNSSVNNNSRKISSFRQLSYSISDSCKDTHFANVGGLLAYRENQTANVAIQGLLT</sequence>
<dbReference type="InterPro" id="IPR000760">
    <property type="entry name" value="Inositol_monophosphatase-like"/>
</dbReference>
<evidence type="ECO:0000256" key="3">
    <source>
        <dbReference type="SAM" id="MobiDB-lite"/>
    </source>
</evidence>
<dbReference type="InterPro" id="IPR050725">
    <property type="entry name" value="CysQ/Inositol_MonoPase"/>
</dbReference>
<proteinExistence type="inferred from homology"/>
<feature type="binding site" evidence="2">
    <location>
        <position position="132"/>
    </location>
    <ligand>
        <name>Mg(2+)</name>
        <dbReference type="ChEBI" id="CHEBI:18420"/>
        <label>1</label>
        <note>catalytic</note>
    </ligand>
</feature>
<dbReference type="PANTHER" id="PTHR43028:SF3">
    <property type="entry name" value="INOSITOL POLYPHOSPHATE 1-PHOSPHATASE"/>
    <property type="match status" value="1"/>
</dbReference>
<comment type="cofactor">
    <cofactor evidence="2">
        <name>Mg(2+)</name>
        <dbReference type="ChEBI" id="CHEBI:18420"/>
    </cofactor>
</comment>
<dbReference type="Pfam" id="PF00459">
    <property type="entry name" value="Inositol_P"/>
    <property type="match status" value="1"/>
</dbReference>
<dbReference type="Proteomes" id="UP000708208">
    <property type="component" value="Unassembled WGS sequence"/>
</dbReference>
<evidence type="ECO:0000313" key="5">
    <source>
        <dbReference type="Proteomes" id="UP000708208"/>
    </source>
</evidence>
<comment type="similarity">
    <text evidence="1">Belongs to the inositol monophosphatase superfamily.</text>
</comment>
<dbReference type="AlphaFoldDB" id="A0A8J2KTC7"/>
<evidence type="ECO:0000256" key="1">
    <source>
        <dbReference type="ARBA" id="ARBA00009759"/>
    </source>
</evidence>
<comment type="caution">
    <text evidence="4">The sequence shown here is derived from an EMBL/GenBank/DDBJ whole genome shotgun (WGS) entry which is preliminary data.</text>
</comment>
<keyword evidence="2" id="KW-0460">Magnesium</keyword>
<organism evidence="4 5">
    <name type="scientific">Allacma fusca</name>
    <dbReference type="NCBI Taxonomy" id="39272"/>
    <lineage>
        <taxon>Eukaryota</taxon>
        <taxon>Metazoa</taxon>
        <taxon>Ecdysozoa</taxon>
        <taxon>Arthropoda</taxon>
        <taxon>Hexapoda</taxon>
        <taxon>Collembola</taxon>
        <taxon>Symphypleona</taxon>
        <taxon>Sminthuridae</taxon>
        <taxon>Allacma</taxon>
    </lineage>
</organism>
<protein>
    <recommendedName>
        <fullName evidence="6">Inositol polyphosphate 1-phosphatase</fullName>
    </recommendedName>
</protein>
<dbReference type="InterPro" id="IPR020550">
    <property type="entry name" value="Inositol_monophosphatase_CS"/>
</dbReference>
<keyword evidence="2" id="KW-0479">Metal-binding</keyword>
<accession>A0A8J2KTC7</accession>
<dbReference type="GO" id="GO:0004441">
    <property type="term" value="F:inositol-1,4-bisphosphate 1-phosphatase activity"/>
    <property type="evidence" value="ECO:0007669"/>
    <property type="project" value="TreeGrafter"/>
</dbReference>
<gene>
    <name evidence="4" type="ORF">AFUS01_LOCUS19631</name>
</gene>
<feature type="region of interest" description="Disordered" evidence="3">
    <location>
        <begin position="162"/>
        <end position="187"/>
    </location>
</feature>
<evidence type="ECO:0000313" key="4">
    <source>
        <dbReference type="EMBL" id="CAG7731021.1"/>
    </source>
</evidence>
<feature type="compositionally biased region" description="Low complexity" evidence="3">
    <location>
        <begin position="177"/>
        <end position="187"/>
    </location>
</feature>
<dbReference type="EMBL" id="CAJVCH010204654">
    <property type="protein sequence ID" value="CAG7731021.1"/>
    <property type="molecule type" value="Genomic_DNA"/>
</dbReference>
<name>A0A8J2KTC7_9HEXA</name>
<evidence type="ECO:0008006" key="6">
    <source>
        <dbReference type="Google" id="ProtNLM"/>
    </source>
</evidence>
<dbReference type="OrthoDB" id="9977309at2759"/>
<keyword evidence="5" id="KW-1185">Reference proteome</keyword>
<evidence type="ECO:0000256" key="2">
    <source>
        <dbReference type="PIRSR" id="PIRSR600760-2"/>
    </source>
</evidence>
<dbReference type="PANTHER" id="PTHR43028">
    <property type="entry name" value="3'(2'),5'-BISPHOSPHATE NUCLEOTIDASE 1"/>
    <property type="match status" value="1"/>
</dbReference>
<dbReference type="PROSITE" id="PS00630">
    <property type="entry name" value="IMP_2"/>
    <property type="match status" value="1"/>
</dbReference>
<feature type="compositionally biased region" description="Basic and acidic residues" evidence="3">
    <location>
        <begin position="163"/>
        <end position="175"/>
    </location>
</feature>
<reference evidence="4" key="1">
    <citation type="submission" date="2021-06" db="EMBL/GenBank/DDBJ databases">
        <authorList>
            <person name="Hodson N. C."/>
            <person name="Mongue J. A."/>
            <person name="Jaron S. K."/>
        </authorList>
    </citation>
    <scope>NUCLEOTIDE SEQUENCE</scope>
</reference>
<dbReference type="GO" id="GO:0046872">
    <property type="term" value="F:metal ion binding"/>
    <property type="evidence" value="ECO:0007669"/>
    <property type="project" value="UniProtKB-KW"/>
</dbReference>
<dbReference type="GO" id="GO:0046854">
    <property type="term" value="P:phosphatidylinositol phosphate biosynthetic process"/>
    <property type="evidence" value="ECO:0007669"/>
    <property type="project" value="InterPro"/>
</dbReference>